<protein>
    <submittedName>
        <fullName evidence="2">Uncharacterized protein</fullName>
    </submittedName>
</protein>
<sequence>MADAPKKLAAGGKPYKSKPLSNSKKGPKSVVPKLDEKLSLKISKIAKRKKKNKTGVTALSYTVIPKGKRLAGKVVEKLERDQYHFVLARALEAARKLNKNQTEKVEEAEDDEDEETDEEEADKFKVATKNAPEYTKWKQNKIRRIAKREKKRRKRREFKIKEELRRKQHRIHPGDLYHMYLEGYERKRHRITKKRFMRCVDINLLQAVMEKNQELMNSPLWDDDLDIHNLSYVRARILKDHLQQFEVLEEALKQGIFNIHGCDELPILNIRRRRRPKRSTKIISDSKVTAESEAKRKLKSDDKKKTVSQPSKRRLTYPPFKEWKDDDDKRRANGGWLSKVTSWIATKSIADGESKAQRSTVPQPDAENTEEHLLEEKDMVENEMDALLREEIQDAETKGKEKCISNLDVTETGKNKSIVEVSVEIEPETNLERETSLKPKDKPFSDFLTIKVPLRLGEKKKFIYNLVKRRISEL</sequence>
<proteinExistence type="predicted"/>
<feature type="region of interest" description="Disordered" evidence="1">
    <location>
        <begin position="1"/>
        <end position="32"/>
    </location>
</feature>
<dbReference type="EMBL" id="CAXLJM020000072">
    <property type="protein sequence ID" value="CAL8127134.1"/>
    <property type="molecule type" value="Genomic_DNA"/>
</dbReference>
<evidence type="ECO:0000256" key="1">
    <source>
        <dbReference type="SAM" id="MobiDB-lite"/>
    </source>
</evidence>
<gene>
    <name evidence="2" type="ORF">ODALV1_LOCUS21706</name>
</gene>
<feature type="compositionally biased region" description="Basic and acidic residues" evidence="1">
    <location>
        <begin position="288"/>
        <end position="305"/>
    </location>
</feature>
<comment type="caution">
    <text evidence="2">The sequence shown here is derived from an EMBL/GenBank/DDBJ whole genome shotgun (WGS) entry which is preliminary data.</text>
</comment>
<accession>A0ABP1RG46</accession>
<feature type="region of interest" description="Disordered" evidence="1">
    <location>
        <begin position="98"/>
        <end position="121"/>
    </location>
</feature>
<dbReference type="Proteomes" id="UP001642540">
    <property type="component" value="Unassembled WGS sequence"/>
</dbReference>
<reference evidence="2 3" key="1">
    <citation type="submission" date="2024-08" db="EMBL/GenBank/DDBJ databases">
        <authorList>
            <person name="Cucini C."/>
            <person name="Frati F."/>
        </authorList>
    </citation>
    <scope>NUCLEOTIDE SEQUENCE [LARGE SCALE GENOMIC DNA]</scope>
</reference>
<keyword evidence="3" id="KW-1185">Reference proteome</keyword>
<organism evidence="2 3">
    <name type="scientific">Orchesella dallaii</name>
    <dbReference type="NCBI Taxonomy" id="48710"/>
    <lineage>
        <taxon>Eukaryota</taxon>
        <taxon>Metazoa</taxon>
        <taxon>Ecdysozoa</taxon>
        <taxon>Arthropoda</taxon>
        <taxon>Hexapoda</taxon>
        <taxon>Collembola</taxon>
        <taxon>Entomobryomorpha</taxon>
        <taxon>Entomobryoidea</taxon>
        <taxon>Orchesellidae</taxon>
        <taxon>Orchesellinae</taxon>
        <taxon>Orchesella</taxon>
    </lineage>
</organism>
<evidence type="ECO:0000313" key="3">
    <source>
        <dbReference type="Proteomes" id="UP001642540"/>
    </source>
</evidence>
<feature type="region of interest" description="Disordered" evidence="1">
    <location>
        <begin position="351"/>
        <end position="372"/>
    </location>
</feature>
<feature type="region of interest" description="Disordered" evidence="1">
    <location>
        <begin position="276"/>
        <end position="328"/>
    </location>
</feature>
<feature type="compositionally biased region" description="Acidic residues" evidence="1">
    <location>
        <begin position="106"/>
        <end position="121"/>
    </location>
</feature>
<evidence type="ECO:0000313" key="2">
    <source>
        <dbReference type="EMBL" id="CAL8127134.1"/>
    </source>
</evidence>
<name>A0ABP1RG46_9HEXA</name>